<dbReference type="Proteomes" id="UP000323856">
    <property type="component" value="Unassembled WGS sequence"/>
</dbReference>
<protein>
    <recommendedName>
        <fullName evidence="3">SGNH hydrolase-type esterase domain-containing protein</fullName>
    </recommendedName>
</protein>
<dbReference type="InterPro" id="IPR013830">
    <property type="entry name" value="SGNH_hydro"/>
</dbReference>
<dbReference type="PROSITE" id="PS51318">
    <property type="entry name" value="TAT"/>
    <property type="match status" value="1"/>
</dbReference>
<dbReference type="GO" id="GO:0019433">
    <property type="term" value="P:triglyceride catabolic process"/>
    <property type="evidence" value="ECO:0007669"/>
    <property type="project" value="TreeGrafter"/>
</dbReference>
<evidence type="ECO:0000259" key="3">
    <source>
        <dbReference type="Pfam" id="PF13472"/>
    </source>
</evidence>
<evidence type="ECO:0000256" key="2">
    <source>
        <dbReference type="PIRSR" id="PIRSR637460-2"/>
    </source>
</evidence>
<reference evidence="4 5" key="1">
    <citation type="submission" date="2019-07" db="EMBL/GenBank/DDBJ databases">
        <title>Analysis of the biochemical properties, biological activity and biotechnological potential of siderophores and biosurfactants produced by Antarctic psychrotolerant bacteria.</title>
        <authorList>
            <person name="Styczynski M."/>
            <person name="Krucon T."/>
            <person name="Decewicz P."/>
            <person name="Dziewit L."/>
        </authorList>
    </citation>
    <scope>NUCLEOTIDE SEQUENCE [LARGE SCALE GENOMIC DNA]</scope>
    <source>
        <strain evidence="4 5">ANT_H27</strain>
    </source>
</reference>
<dbReference type="PANTHER" id="PTHR37981:SF1">
    <property type="entry name" value="SGNH HYDROLASE-TYPE ESTERASE DOMAIN-CONTAINING PROTEIN"/>
    <property type="match status" value="1"/>
</dbReference>
<name>A0A5B0EI92_9MICC</name>
<comment type="caution">
    <text evidence="4">The sequence shown here is derived from an EMBL/GenBank/DDBJ whole genome shotgun (WGS) entry which is preliminary data.</text>
</comment>
<gene>
    <name evidence="4" type="ORF">FQ154_06560</name>
</gene>
<dbReference type="GO" id="GO:0004806">
    <property type="term" value="F:triacylglycerol lipase activity"/>
    <property type="evidence" value="ECO:0007669"/>
    <property type="project" value="TreeGrafter"/>
</dbReference>
<dbReference type="Pfam" id="PF13472">
    <property type="entry name" value="Lipase_GDSL_2"/>
    <property type="match status" value="1"/>
</dbReference>
<feature type="domain" description="SGNH hydrolase-type esterase" evidence="3">
    <location>
        <begin position="49"/>
        <end position="269"/>
    </location>
</feature>
<accession>A0A5B0EI92</accession>
<feature type="disulfide bond" evidence="2">
    <location>
        <begin position="139"/>
        <end position="148"/>
    </location>
</feature>
<dbReference type="InterPro" id="IPR037460">
    <property type="entry name" value="SEST-like"/>
</dbReference>
<dbReference type="InterPro" id="IPR006311">
    <property type="entry name" value="TAT_signal"/>
</dbReference>
<dbReference type="RefSeq" id="WP_149619085.1">
    <property type="nucleotide sequence ID" value="NZ_JBITUG010000008.1"/>
</dbReference>
<organism evidence="4 5">
    <name type="scientific">Paeniglutamicibacter gangotriensis</name>
    <dbReference type="NCBI Taxonomy" id="254787"/>
    <lineage>
        <taxon>Bacteria</taxon>
        <taxon>Bacillati</taxon>
        <taxon>Actinomycetota</taxon>
        <taxon>Actinomycetes</taxon>
        <taxon>Micrococcales</taxon>
        <taxon>Micrococcaceae</taxon>
        <taxon>Paeniglutamicibacter</taxon>
    </lineage>
</organism>
<evidence type="ECO:0000313" key="5">
    <source>
        <dbReference type="Proteomes" id="UP000323856"/>
    </source>
</evidence>
<dbReference type="AlphaFoldDB" id="A0A5B0EI92"/>
<dbReference type="SUPFAM" id="SSF52266">
    <property type="entry name" value="SGNH hydrolase"/>
    <property type="match status" value="1"/>
</dbReference>
<feature type="disulfide bond" evidence="2">
    <location>
        <begin position="70"/>
        <end position="96"/>
    </location>
</feature>
<sequence length="281" mass="29541">MARNRARQFLVLLGTGAAALALTLTGIAPATAYHSPHRTHSRTIDYVNLGDSYSAGFGSGTLITGPVPDCLQGSGPTHVTMLDARHRVNLTVNAACAGATTTDIADSLPLVAPYLATAELVTLTLGANDLDIKGLVLACSTMGTDAACDTALRLGRQAIPAVGASAHATLRKVDRATRGKILVLGYPRLFTTSNGDQALISAKHAKALNKLGDALNRSIKKATKHTDAKFISVTGAFNNHGLGANRPWIYFNVGNLEDPFNLHPTTTGYLHGYYAALRGRI</sequence>
<evidence type="ECO:0000256" key="1">
    <source>
        <dbReference type="PIRSR" id="PIRSR637460-1"/>
    </source>
</evidence>
<dbReference type="EMBL" id="VOBL01000005">
    <property type="protein sequence ID" value="KAA0977915.1"/>
    <property type="molecule type" value="Genomic_DNA"/>
</dbReference>
<dbReference type="InterPro" id="IPR036514">
    <property type="entry name" value="SGNH_hydro_sf"/>
</dbReference>
<evidence type="ECO:0000313" key="4">
    <source>
        <dbReference type="EMBL" id="KAA0977915.1"/>
    </source>
</evidence>
<feature type="active site" description="Nucleophile" evidence="1">
    <location>
        <position position="52"/>
    </location>
</feature>
<feature type="active site" evidence="1">
    <location>
        <position position="263"/>
    </location>
</feature>
<keyword evidence="2" id="KW-1015">Disulfide bond</keyword>
<proteinExistence type="predicted"/>
<dbReference type="OrthoDB" id="5503950at2"/>
<dbReference type="Gene3D" id="3.40.50.1110">
    <property type="entry name" value="SGNH hydrolase"/>
    <property type="match status" value="1"/>
</dbReference>
<dbReference type="PANTHER" id="PTHR37981">
    <property type="entry name" value="LIPASE 2"/>
    <property type="match status" value="1"/>
</dbReference>